<dbReference type="Gene3D" id="3.90.550.10">
    <property type="entry name" value="Spore Coat Polysaccharide Biosynthesis Protein SpsA, Chain A"/>
    <property type="match status" value="1"/>
</dbReference>
<keyword evidence="4" id="KW-0378">Hydrolase</keyword>
<evidence type="ECO:0000313" key="6">
    <source>
        <dbReference type="EMBL" id="TFU31638.1"/>
    </source>
</evidence>
<dbReference type="EMBL" id="MSJL01000021">
    <property type="protein sequence ID" value="OLF49743.1"/>
    <property type="molecule type" value="Genomic_DNA"/>
</dbReference>
<evidence type="ECO:0000313" key="4">
    <source>
        <dbReference type="EMBL" id="OLF49743.1"/>
    </source>
</evidence>
<dbReference type="Proteomes" id="UP000255213">
    <property type="component" value="Unassembled WGS sequence"/>
</dbReference>
<evidence type="ECO:0000313" key="8">
    <source>
        <dbReference type="Proteomes" id="UP000255213"/>
    </source>
</evidence>
<keyword evidence="1" id="KW-0328">Glycosyltransferase</keyword>
<reference evidence="4" key="2">
    <citation type="submission" date="2016-12" db="EMBL/GenBank/DDBJ databases">
        <authorList>
            <person name="Song W.-J."/>
            <person name="Kurnit D.M."/>
        </authorList>
    </citation>
    <scope>NUCLEOTIDE SEQUENCE [LARGE SCALE GENOMIC DNA]</scope>
    <source>
        <strain evidence="4">ATCC 51725</strain>
    </source>
</reference>
<gene>
    <name evidence="5" type="primary">gspA_1</name>
    <name evidence="4" type="ORF">BU200_05605</name>
    <name evidence="6" type="ORF">E4U01_01460</name>
    <name evidence="5" type="ORF">NCTC12957_00377</name>
</gene>
<dbReference type="Proteomes" id="UP000297747">
    <property type="component" value="Unassembled WGS sequence"/>
</dbReference>
<dbReference type="Proteomes" id="UP000186437">
    <property type="component" value="Unassembled WGS sequence"/>
</dbReference>
<dbReference type="CDD" id="cd04194">
    <property type="entry name" value="GT8_A4GalT_like"/>
    <property type="match status" value="1"/>
</dbReference>
<organism evidence="4 7">
    <name type="scientific">Streptococcus acidominimus</name>
    <dbReference type="NCBI Taxonomy" id="1326"/>
    <lineage>
        <taxon>Bacteria</taxon>
        <taxon>Bacillati</taxon>
        <taxon>Bacillota</taxon>
        <taxon>Bacilli</taxon>
        <taxon>Lactobacillales</taxon>
        <taxon>Streptococcaceae</taxon>
        <taxon>Streptococcus</taxon>
    </lineage>
</organism>
<dbReference type="OrthoDB" id="796510at2"/>
<dbReference type="RefSeq" id="WP_075099240.1">
    <property type="nucleotide sequence ID" value="NZ_CAKOCW010000015.1"/>
</dbReference>
<dbReference type="AlphaFoldDB" id="A0A1Q8EDB4"/>
<keyword evidence="3" id="KW-0479">Metal-binding</keyword>
<dbReference type="InterPro" id="IPR002495">
    <property type="entry name" value="Glyco_trans_8"/>
</dbReference>
<dbReference type="GO" id="GO:0016787">
    <property type="term" value="F:hydrolase activity"/>
    <property type="evidence" value="ECO:0007669"/>
    <property type="project" value="UniProtKB-KW"/>
</dbReference>
<name>A0A1Q8EDB4_STRAI</name>
<dbReference type="SUPFAM" id="SSF53448">
    <property type="entry name" value="Nucleotide-diphospho-sugar transferases"/>
    <property type="match status" value="1"/>
</dbReference>
<keyword evidence="7" id="KW-1185">Reference proteome</keyword>
<dbReference type="GO" id="GO:0046872">
    <property type="term" value="F:metal ion binding"/>
    <property type="evidence" value="ECO:0007669"/>
    <property type="project" value="UniProtKB-KW"/>
</dbReference>
<dbReference type="EMBL" id="UHEN01000001">
    <property type="protein sequence ID" value="SUN06015.1"/>
    <property type="molecule type" value="Genomic_DNA"/>
</dbReference>
<evidence type="ECO:0000313" key="9">
    <source>
        <dbReference type="Proteomes" id="UP000297747"/>
    </source>
</evidence>
<dbReference type="PANTHER" id="PTHR13778">
    <property type="entry name" value="GLYCOSYLTRANSFERASE 8 DOMAIN-CONTAINING PROTEIN"/>
    <property type="match status" value="1"/>
</dbReference>
<evidence type="ECO:0000256" key="1">
    <source>
        <dbReference type="ARBA" id="ARBA00022676"/>
    </source>
</evidence>
<evidence type="ECO:0000256" key="3">
    <source>
        <dbReference type="ARBA" id="ARBA00022723"/>
    </source>
</evidence>
<dbReference type="PANTHER" id="PTHR13778:SF47">
    <property type="entry name" value="LIPOPOLYSACCHARIDE 1,3-GALACTOSYLTRANSFERASE"/>
    <property type="match status" value="1"/>
</dbReference>
<keyword evidence="2 5" id="KW-0808">Transferase</keyword>
<accession>A0A1Q8EDB4</accession>
<evidence type="ECO:0000256" key="2">
    <source>
        <dbReference type="ARBA" id="ARBA00022679"/>
    </source>
</evidence>
<reference evidence="6 9" key="4">
    <citation type="submission" date="2019-03" db="EMBL/GenBank/DDBJ databases">
        <title>Diversity of the mouse oral microbiome.</title>
        <authorList>
            <person name="Joseph S."/>
            <person name="Aduse-Opoku J."/>
            <person name="Curtis M."/>
            <person name="Wade W."/>
            <person name="Hashim A."/>
        </authorList>
    </citation>
    <scope>NUCLEOTIDE SEQUENCE [LARGE SCALE GENOMIC DNA]</scope>
    <source>
        <strain evidence="6 9">HT4</strain>
    </source>
</reference>
<evidence type="ECO:0000313" key="7">
    <source>
        <dbReference type="Proteomes" id="UP000186437"/>
    </source>
</evidence>
<dbReference type="InterPro" id="IPR029044">
    <property type="entry name" value="Nucleotide-diphossugar_trans"/>
</dbReference>
<dbReference type="EMBL" id="SPQA01000003">
    <property type="protein sequence ID" value="TFU31638.1"/>
    <property type="molecule type" value="Genomic_DNA"/>
</dbReference>
<evidence type="ECO:0000313" key="5">
    <source>
        <dbReference type="EMBL" id="SUN06015.1"/>
    </source>
</evidence>
<proteinExistence type="predicted"/>
<dbReference type="InterPro" id="IPR050748">
    <property type="entry name" value="Glycosyltrans_8_dom-fam"/>
</dbReference>
<sequence>MNNDALRAVVLAGDYGYIRQIETVLKSLTYHNKQLKIYVFNQDIPKEWFLYHQQRLNQIGSDLVDIKLLGVALNKEWSAGFSHINFMTFARYFIPQFVAEDRVLYLDSDMVVTFCLDQLFSLDISGCYLAAVRATFGYGVGFNSGMLVINNQRWREENITEQLIALTEQEKDTILEGDQTILNLLLSHNMIWLDDTYNFQIGFDYGAFTYRHQHLFDIQLDPLPAIIHYISPDKPWNTFSSGRLREVWWFYHLMDWGTIIDKWQSTTRPILLEQTKGRIVTITNTHVLEQVHYLIDALPDYEFHIVAFTNFHDDILRLAGRKNVFLHPNVIDYVLEDMLTNCDIYLDINHGTKLDELLEHVIAHSKPVLSFDNTIASIFNSYPLKTEIPHTAPEKMVTMIQQVGALTQ</sequence>
<reference evidence="7" key="1">
    <citation type="submission" date="2016-12" db="EMBL/GenBank/DDBJ databases">
        <authorList>
            <person name="Gulvik C.A."/>
        </authorList>
    </citation>
    <scope>NUCLEOTIDE SEQUENCE [LARGE SCALE GENOMIC DNA]</scope>
    <source>
        <strain evidence="7">ATCC 51725</strain>
    </source>
</reference>
<dbReference type="GO" id="GO:0016757">
    <property type="term" value="F:glycosyltransferase activity"/>
    <property type="evidence" value="ECO:0007669"/>
    <property type="project" value="UniProtKB-KW"/>
</dbReference>
<dbReference type="Pfam" id="PF01501">
    <property type="entry name" value="Glyco_transf_8"/>
    <property type="match status" value="1"/>
</dbReference>
<protein>
    <submittedName>
        <fullName evidence="5">Family 8 glycosyl transferase</fullName>
    </submittedName>
    <submittedName>
        <fullName evidence="4">Glycosyl hydrolase family 8</fullName>
    </submittedName>
</protein>
<reference evidence="5 8" key="3">
    <citation type="submission" date="2018-06" db="EMBL/GenBank/DDBJ databases">
        <authorList>
            <consortium name="Pathogen Informatics"/>
            <person name="Doyle S."/>
        </authorList>
    </citation>
    <scope>NUCLEOTIDE SEQUENCE [LARGE SCALE GENOMIC DNA]</scope>
    <source>
        <strain evidence="5 8">NCTC12957</strain>
    </source>
</reference>